<evidence type="ECO:0000256" key="1">
    <source>
        <dbReference type="SAM" id="Phobius"/>
    </source>
</evidence>
<name>A0ABW0LKH9_9BACI</name>
<dbReference type="RefSeq" id="WP_382351687.1">
    <property type="nucleotide sequence ID" value="NZ_JBHSMC010000014.1"/>
</dbReference>
<proteinExistence type="predicted"/>
<keyword evidence="3" id="KW-1185">Reference proteome</keyword>
<feature type="transmembrane region" description="Helical" evidence="1">
    <location>
        <begin position="44"/>
        <end position="66"/>
    </location>
</feature>
<gene>
    <name evidence="2" type="ORF">ACFPM4_11615</name>
</gene>
<sequence>MDEFDKQIKNELDDFLTSKIHMTNREKNKVKSTIARRQKKSNKFLYYFSTLACVGLLVFFSIYAIGNYDSLTNSNPNNSNTPPDKQTANEVDLKKFFLPDQSIAEFKGEGNEFAEYTTLTKWISEQYVLVHEANGGTSIQRIFRIDDNKIEVIQEKGEVYEIVPPTLSELNKMKPLYTHLEQPLAKGAMFDGWEIIHTDAKLTTPYKEFSGVIVIEKEEEGGSITRKYFAQNYGEIKREIVIKDGDQESIITSSLADVNGEALHVTGYILHIEADRVLLAQNMTLEEYHQLKDLSLTELLSLESIPQLIYLDYEDANNFDKGDYVTATISGGIDTSLPAQAGASKIEKLDSFDPISIIKGYSQAVEKVMFAKLDDYNKFIDYANMAEAVAEFTPYMDESEIESFLERHFIYEQEDGLYIYGSDYIPMTFQEDVPYSLNKDSDTQYTLTQVQYSEFHESERTLTVTFHKKGDKWVMSPPKE</sequence>
<dbReference type="Proteomes" id="UP001596147">
    <property type="component" value="Unassembled WGS sequence"/>
</dbReference>
<reference evidence="3" key="1">
    <citation type="journal article" date="2019" name="Int. J. Syst. Evol. Microbiol.">
        <title>The Global Catalogue of Microorganisms (GCM) 10K type strain sequencing project: providing services to taxonomists for standard genome sequencing and annotation.</title>
        <authorList>
            <consortium name="The Broad Institute Genomics Platform"/>
            <consortium name="The Broad Institute Genome Sequencing Center for Infectious Disease"/>
            <person name="Wu L."/>
            <person name="Ma J."/>
        </authorList>
    </citation>
    <scope>NUCLEOTIDE SEQUENCE [LARGE SCALE GENOMIC DNA]</scope>
    <source>
        <strain evidence="3">CGMCC 1.12237</strain>
    </source>
</reference>
<evidence type="ECO:0000313" key="3">
    <source>
        <dbReference type="Proteomes" id="UP001596147"/>
    </source>
</evidence>
<evidence type="ECO:0000313" key="2">
    <source>
        <dbReference type="EMBL" id="MFC5465397.1"/>
    </source>
</evidence>
<accession>A0ABW0LKH9</accession>
<dbReference type="EMBL" id="JBHSMC010000014">
    <property type="protein sequence ID" value="MFC5465397.1"/>
    <property type="molecule type" value="Genomic_DNA"/>
</dbReference>
<dbReference type="InterPro" id="IPR021598">
    <property type="entry name" value="DUF3221"/>
</dbReference>
<keyword evidence="1" id="KW-0812">Transmembrane</keyword>
<keyword evidence="1" id="KW-1133">Transmembrane helix</keyword>
<dbReference type="Pfam" id="PF11518">
    <property type="entry name" value="DUF3221"/>
    <property type="match status" value="1"/>
</dbReference>
<keyword evidence="1" id="KW-0472">Membrane</keyword>
<protein>
    <submittedName>
        <fullName evidence="2">DUF3221 domain-containing protein</fullName>
    </submittedName>
</protein>
<comment type="caution">
    <text evidence="2">The sequence shown here is derived from an EMBL/GenBank/DDBJ whole genome shotgun (WGS) entry which is preliminary data.</text>
</comment>
<organism evidence="2 3">
    <name type="scientific">Lederbergia graminis</name>
    <dbReference type="NCBI Taxonomy" id="735518"/>
    <lineage>
        <taxon>Bacteria</taxon>
        <taxon>Bacillati</taxon>
        <taxon>Bacillota</taxon>
        <taxon>Bacilli</taxon>
        <taxon>Bacillales</taxon>
        <taxon>Bacillaceae</taxon>
        <taxon>Lederbergia</taxon>
    </lineage>
</organism>